<proteinExistence type="inferred from homology"/>
<dbReference type="PIRSF" id="PIRSF000126">
    <property type="entry name" value="11-beta-HSD1"/>
    <property type="match status" value="1"/>
</dbReference>
<dbReference type="InterPro" id="IPR002347">
    <property type="entry name" value="SDR_fam"/>
</dbReference>
<evidence type="ECO:0000259" key="3">
    <source>
        <dbReference type="SMART" id="SM00822"/>
    </source>
</evidence>
<dbReference type="AlphaFoldDB" id="A0A5B8UY59"/>
<dbReference type="OrthoDB" id="9808814at2"/>
<keyword evidence="2" id="KW-0560">Oxidoreductase</keyword>
<accession>A0A5B8UY59</accession>
<dbReference type="Pfam" id="PF00106">
    <property type="entry name" value="adh_short"/>
    <property type="match status" value="1"/>
</dbReference>
<dbReference type="Proteomes" id="UP000321479">
    <property type="component" value="Chromosome"/>
</dbReference>
<dbReference type="GO" id="GO:0016491">
    <property type="term" value="F:oxidoreductase activity"/>
    <property type="evidence" value="ECO:0007669"/>
    <property type="project" value="UniProtKB-KW"/>
</dbReference>
<dbReference type="InterPro" id="IPR020904">
    <property type="entry name" value="Sc_DH/Rdtase_CS"/>
</dbReference>
<dbReference type="PANTHER" id="PTHR42901:SF1">
    <property type="entry name" value="ALCOHOL DEHYDROGENASE"/>
    <property type="match status" value="1"/>
</dbReference>
<protein>
    <submittedName>
        <fullName evidence="4">SDR family NAD(P)-dependent oxidoreductase</fullName>
    </submittedName>
</protein>
<reference evidence="4 5" key="1">
    <citation type="journal article" date="2017" name="Curr. Microbiol.">
        <title>Mucilaginibacter ginsenosidivorans sp. nov., Isolated from Soil of Ginseng Field.</title>
        <authorList>
            <person name="Kim M.M."/>
            <person name="Siddiqi M.Z."/>
            <person name="Im W.T."/>
        </authorList>
    </citation>
    <scope>NUCLEOTIDE SEQUENCE [LARGE SCALE GENOMIC DNA]</scope>
    <source>
        <strain evidence="4 5">Gsoil 3017</strain>
    </source>
</reference>
<feature type="domain" description="Ketoreductase" evidence="3">
    <location>
        <begin position="9"/>
        <end position="192"/>
    </location>
</feature>
<gene>
    <name evidence="4" type="ORF">FRZ54_13965</name>
</gene>
<dbReference type="RefSeq" id="WP_147032210.1">
    <property type="nucleotide sequence ID" value="NZ_CP042436.1"/>
</dbReference>
<keyword evidence="5" id="KW-1185">Reference proteome</keyword>
<evidence type="ECO:0000313" key="4">
    <source>
        <dbReference type="EMBL" id="QEC63635.1"/>
    </source>
</evidence>
<comment type="similarity">
    <text evidence="1">Belongs to the short-chain dehydrogenases/reductases (SDR) family.</text>
</comment>
<dbReference type="SMART" id="SM00822">
    <property type="entry name" value="PKS_KR"/>
    <property type="match status" value="1"/>
</dbReference>
<sequence>MSKLRFKDKWVLVTGASSGLGEEMARQLANSHGANLILLARRKDKLESLKSELEKQAGVKVKVITADLSKLDEVDQALDEILKGGDLYGAILNAGITYFGKHEELTWDYFQTMLQTNVNAVARMTNRLAFDFEKTAKEGGILIVSSMAAIFPVPYQAAYSGTKAFILSFATALSHELTNKNFSVTVYTPGGIVTEMTAGEKFNDLKSWLMPVDQAAKEGIDAFIKRKLVHIPGFMNRVGGFFIKFLPKGFVMKQMSGVYRKSLDKAEKK</sequence>
<dbReference type="Gene3D" id="3.40.50.720">
    <property type="entry name" value="NAD(P)-binding Rossmann-like Domain"/>
    <property type="match status" value="1"/>
</dbReference>
<name>A0A5B8UY59_9SPHI</name>
<dbReference type="SUPFAM" id="SSF51735">
    <property type="entry name" value="NAD(P)-binding Rossmann-fold domains"/>
    <property type="match status" value="1"/>
</dbReference>
<dbReference type="InterPro" id="IPR036291">
    <property type="entry name" value="NAD(P)-bd_dom_sf"/>
</dbReference>
<dbReference type="PROSITE" id="PS00061">
    <property type="entry name" value="ADH_SHORT"/>
    <property type="match status" value="1"/>
</dbReference>
<evidence type="ECO:0000256" key="1">
    <source>
        <dbReference type="ARBA" id="ARBA00006484"/>
    </source>
</evidence>
<dbReference type="InterPro" id="IPR057326">
    <property type="entry name" value="KR_dom"/>
</dbReference>
<evidence type="ECO:0000256" key="2">
    <source>
        <dbReference type="ARBA" id="ARBA00023002"/>
    </source>
</evidence>
<dbReference type="PANTHER" id="PTHR42901">
    <property type="entry name" value="ALCOHOL DEHYDROGENASE"/>
    <property type="match status" value="1"/>
</dbReference>
<organism evidence="4 5">
    <name type="scientific">Mucilaginibacter ginsenosidivorans</name>
    <dbReference type="NCBI Taxonomy" id="398053"/>
    <lineage>
        <taxon>Bacteria</taxon>
        <taxon>Pseudomonadati</taxon>
        <taxon>Bacteroidota</taxon>
        <taxon>Sphingobacteriia</taxon>
        <taxon>Sphingobacteriales</taxon>
        <taxon>Sphingobacteriaceae</taxon>
        <taxon>Mucilaginibacter</taxon>
    </lineage>
</organism>
<dbReference type="KEGG" id="mgin:FRZ54_13965"/>
<dbReference type="PRINTS" id="PR00081">
    <property type="entry name" value="GDHRDH"/>
</dbReference>
<dbReference type="EMBL" id="CP042436">
    <property type="protein sequence ID" value="QEC63635.1"/>
    <property type="molecule type" value="Genomic_DNA"/>
</dbReference>
<evidence type="ECO:0000313" key="5">
    <source>
        <dbReference type="Proteomes" id="UP000321479"/>
    </source>
</evidence>